<evidence type="ECO:0000313" key="4">
    <source>
        <dbReference type="Proteomes" id="UP000008974"/>
    </source>
</evidence>
<reference evidence="3 4" key="1">
    <citation type="journal article" date="2010" name="BMC Genomics">
        <title>Genome analysis and comparative genomics of a Giardia intestinalis assemblage E isolate.</title>
        <authorList>
            <person name="Jerlstrom-Hultqvist J."/>
            <person name="Franzen O."/>
            <person name="Ankarklev J."/>
            <person name="Xu F."/>
            <person name="Nohynkova E."/>
            <person name="Andersson J.O."/>
            <person name="Svard S.G."/>
            <person name="Andersson B."/>
        </authorList>
    </citation>
    <scope>NUCLEOTIDE SEQUENCE [LARGE SCALE GENOMIC DNA]</scope>
    <source>
        <strain evidence="3 4">P15</strain>
    </source>
</reference>
<dbReference type="InterPro" id="IPR009030">
    <property type="entry name" value="Growth_fac_rcpt_cys_sf"/>
</dbReference>
<evidence type="ECO:0000313" key="3">
    <source>
        <dbReference type="EMBL" id="EFO64682.1"/>
    </source>
</evidence>
<keyword evidence="1" id="KW-1133">Transmembrane helix</keyword>
<feature type="domain" description="EGF-like" evidence="2">
    <location>
        <begin position="407"/>
        <end position="442"/>
    </location>
</feature>
<protein>
    <submittedName>
        <fullName evidence="3">VSP</fullName>
    </submittedName>
</protein>
<dbReference type="OrthoDB" id="300641at2759"/>
<proteinExistence type="predicted"/>
<comment type="caution">
    <text evidence="3">The sequence shown here is derived from an EMBL/GenBank/DDBJ whole genome shotgun (WGS) entry which is preliminary data.</text>
</comment>
<feature type="domain" description="EGF-like" evidence="2">
    <location>
        <begin position="443"/>
        <end position="487"/>
    </location>
</feature>
<dbReference type="AlphaFoldDB" id="E1EYP5"/>
<dbReference type="SUPFAM" id="SSF57184">
    <property type="entry name" value="Growth factor receptor domain"/>
    <property type="match status" value="3"/>
</dbReference>
<keyword evidence="1" id="KW-0812">Transmembrane</keyword>
<gene>
    <name evidence="3" type="ORF">GLP15_1495</name>
</gene>
<dbReference type="Gene3D" id="2.10.220.10">
    <property type="entry name" value="Hormone Receptor, Insulin-like Growth Factor Receptor 1, Chain A, domain 2"/>
    <property type="match status" value="3"/>
</dbReference>
<feature type="transmembrane region" description="Helical" evidence="1">
    <location>
        <begin position="709"/>
        <end position="733"/>
    </location>
</feature>
<feature type="domain" description="EGF-like" evidence="2">
    <location>
        <begin position="663"/>
        <end position="693"/>
    </location>
</feature>
<dbReference type="EMBL" id="ACVC01000074">
    <property type="protein sequence ID" value="EFO64682.1"/>
    <property type="molecule type" value="Genomic_DNA"/>
</dbReference>
<dbReference type="PANTHER" id="PTHR23275:SF100">
    <property type="entry name" value="EGF-LIKE DOMAIN-CONTAINING PROTEIN"/>
    <property type="match status" value="1"/>
</dbReference>
<dbReference type="VEuPathDB" id="GiardiaDB:GLP15_1495"/>
<dbReference type="Proteomes" id="UP000008974">
    <property type="component" value="Unassembled WGS sequence"/>
</dbReference>
<feature type="domain" description="EGF-like" evidence="2">
    <location>
        <begin position="238"/>
        <end position="269"/>
    </location>
</feature>
<dbReference type="OMA" id="SCQANCK"/>
<dbReference type="SMART" id="SM00181">
    <property type="entry name" value="EGF"/>
    <property type="match status" value="7"/>
</dbReference>
<dbReference type="SMART" id="SM00261">
    <property type="entry name" value="FU"/>
    <property type="match status" value="4"/>
</dbReference>
<dbReference type="PANTHER" id="PTHR23275">
    <property type="entry name" value="CABRIOLET.-RELATED"/>
    <property type="match status" value="1"/>
</dbReference>
<feature type="domain" description="EGF-like" evidence="2">
    <location>
        <begin position="189"/>
        <end position="237"/>
    </location>
</feature>
<dbReference type="InterPro" id="IPR000742">
    <property type="entry name" value="EGF"/>
</dbReference>
<name>E1EYP5_GIAIA</name>
<dbReference type="InterPro" id="IPR006212">
    <property type="entry name" value="Furin_repeat"/>
</dbReference>
<dbReference type="CDD" id="cd00064">
    <property type="entry name" value="FU"/>
    <property type="match status" value="1"/>
</dbReference>
<accession>E1EYP5</accession>
<sequence length="738" mass="75357">MITAFYQYFGQSGAALSFQMSHLLFTRTGSMHYCLVPRIYLLLHNLDQAVMLLVVFYFVLNAFAAPCDPDGNHLTTCAHEKCEKINAFEVCTECKAGGVPIDGFCRPIGSPQVITAGCTKGDGTALEQMATTCGKCGSGYFLFMGGCYRTGSQPGSEVCTTAEGETCTVCNTANGLFKNPAAAPDAGRECLLCWDTVGANGHTGIENCRACTSSGQSGPATCSACKEGYYKDGNACTKCHSDCVTCSGTGQNACTLCANGKYLDGTSCIEVGQCNGNKYPNPNTGKCTACNAAVEQGGIPECTACTYDSKLQKPVCSACGGTKALLKKYVDGSTECVDKAGCAALSTVGTHFLSQDENSCILCSVTGGNAPDKGIAECSSCKKTDLGQAPTCTECLSGFYFDTTCKACGTNCATCSAETDETKCTTCKDGFFLAGTGEGKCISCKDGAEGSYKGVPGCSLCDAPPAAGPAVCKTCDPGYSLQGTTCVKACEDPTACGGTAGACDAMVIDNQGNTKHYCSYCGEENKFPIDGICVESGSANGNTCNNHVCESCTAGYFLYMGGCYKAANPPGNLMCTTAPAGICTEAASDKYFVVPGARSADQSVVACANPLGTLAGGNAYVGVDGCSTCTAPAGRDDGGMAVATCTACGEGKKPSKSGNGCVLCSVKDCKSCKADEKCEECSSGFSLENDKCVSAGASGGNKSGLSTGAIAGIAVAAIVVVGGLVGFLCWWFICRGKA</sequence>
<keyword evidence="1" id="KW-0472">Membrane</keyword>
<dbReference type="Pfam" id="PF03302">
    <property type="entry name" value="VSP"/>
    <property type="match status" value="2"/>
</dbReference>
<organism evidence="3 4">
    <name type="scientific">Giardia intestinalis (strain P15)</name>
    <name type="common">Giardia lamblia</name>
    <dbReference type="NCBI Taxonomy" id="658858"/>
    <lineage>
        <taxon>Eukaryota</taxon>
        <taxon>Metamonada</taxon>
        <taxon>Diplomonadida</taxon>
        <taxon>Hexamitidae</taxon>
        <taxon>Giardiinae</taxon>
        <taxon>Giardia</taxon>
    </lineage>
</organism>
<dbReference type="InterPro" id="IPR005127">
    <property type="entry name" value="Giardia_VSP"/>
</dbReference>
<feature type="domain" description="EGF-like" evidence="2">
    <location>
        <begin position="606"/>
        <end position="662"/>
    </location>
</feature>
<evidence type="ECO:0000256" key="1">
    <source>
        <dbReference type="SAM" id="Phobius"/>
    </source>
</evidence>
<feature type="domain" description="EGF-like" evidence="2">
    <location>
        <begin position="362"/>
        <end position="406"/>
    </location>
</feature>
<dbReference type="InterPro" id="IPR052798">
    <property type="entry name" value="Giardia_VSA"/>
</dbReference>
<evidence type="ECO:0000259" key="2">
    <source>
        <dbReference type="SMART" id="SM00181"/>
    </source>
</evidence>